<accession>A0ABY7DR08</accession>
<reference evidence="1" key="1">
    <citation type="submission" date="2022-11" db="EMBL/GenBank/DDBJ databases">
        <title>Centuries of genome instability and evolution in soft-shell clam transmissible cancer (bioRxiv).</title>
        <authorList>
            <person name="Hart S.F.M."/>
            <person name="Yonemitsu M.A."/>
            <person name="Giersch R.M."/>
            <person name="Beal B.F."/>
            <person name="Arriagada G."/>
            <person name="Davis B.W."/>
            <person name="Ostrander E.A."/>
            <person name="Goff S.P."/>
            <person name="Metzger M.J."/>
        </authorList>
    </citation>
    <scope>NUCLEOTIDE SEQUENCE</scope>
    <source>
        <strain evidence="1">MELC-2E11</strain>
        <tissue evidence="1">Siphon/mantle</tissue>
    </source>
</reference>
<protein>
    <submittedName>
        <fullName evidence="1">Uncharacterized protein</fullName>
    </submittedName>
</protein>
<dbReference type="EMBL" id="CP111014">
    <property type="protein sequence ID" value="WAQ99004.1"/>
    <property type="molecule type" value="Genomic_DNA"/>
</dbReference>
<keyword evidence="2" id="KW-1185">Reference proteome</keyword>
<evidence type="ECO:0000313" key="2">
    <source>
        <dbReference type="Proteomes" id="UP001164746"/>
    </source>
</evidence>
<gene>
    <name evidence="1" type="ORF">MAR_023377</name>
</gene>
<proteinExistence type="predicted"/>
<organism evidence="1 2">
    <name type="scientific">Mya arenaria</name>
    <name type="common">Soft-shell clam</name>
    <dbReference type="NCBI Taxonomy" id="6604"/>
    <lineage>
        <taxon>Eukaryota</taxon>
        <taxon>Metazoa</taxon>
        <taxon>Spiralia</taxon>
        <taxon>Lophotrochozoa</taxon>
        <taxon>Mollusca</taxon>
        <taxon>Bivalvia</taxon>
        <taxon>Autobranchia</taxon>
        <taxon>Heteroconchia</taxon>
        <taxon>Euheterodonta</taxon>
        <taxon>Imparidentia</taxon>
        <taxon>Neoheterodontei</taxon>
        <taxon>Myida</taxon>
        <taxon>Myoidea</taxon>
        <taxon>Myidae</taxon>
        <taxon>Mya</taxon>
    </lineage>
</organism>
<sequence length="159" mass="17715">MRRIAHTPTQSTSSYYERVTADSARSLEASQKSHQVEQMHEKKDRLAGWFDKHSAVVHKHVISTFAKEQSRKRKAMNTPEYFKSAAKCAKLAPLVAVAAPEAVSAHRVTAPGKVSAPRVTAYAKLAKRPIQERIILKVNKGKNSDWTSRRVVNPGKRGS</sequence>
<evidence type="ECO:0000313" key="1">
    <source>
        <dbReference type="EMBL" id="WAQ99004.1"/>
    </source>
</evidence>
<name>A0ABY7DR08_MYAAR</name>
<dbReference type="Proteomes" id="UP001164746">
    <property type="component" value="Chromosome 3"/>
</dbReference>